<dbReference type="AlphaFoldDB" id="A0A383DW76"/>
<reference evidence="1" key="1">
    <citation type="submission" date="2018-05" db="EMBL/GenBank/DDBJ databases">
        <authorList>
            <person name="Lanie J.A."/>
            <person name="Ng W.-L."/>
            <person name="Kazmierczak K.M."/>
            <person name="Andrzejewski T.M."/>
            <person name="Davidsen T.M."/>
            <person name="Wayne K.J."/>
            <person name="Tettelin H."/>
            <person name="Glass J.I."/>
            <person name="Rusch D."/>
            <person name="Podicherti R."/>
            <person name="Tsui H.-C.T."/>
            <person name="Winkler M.E."/>
        </authorList>
    </citation>
    <scope>NUCLEOTIDE SEQUENCE</scope>
</reference>
<dbReference type="InterPro" id="IPR027610">
    <property type="entry name" value="SpoChClust_LIC12192"/>
</dbReference>
<evidence type="ECO:0008006" key="2">
    <source>
        <dbReference type="Google" id="ProtNLM"/>
    </source>
</evidence>
<evidence type="ECO:0000313" key="1">
    <source>
        <dbReference type="EMBL" id="SVE48088.1"/>
    </source>
</evidence>
<name>A0A383DW76_9ZZZZ</name>
<sequence length="137" mass="15985">MIGYRGYVSSRMFHGERVPQHVQNIVIRDYCNRKGLIYLLSATEYAMPDCYMMLEQVLNDIRQLKGIVFYSLLQLPSLRDDRKAIFERVIEHGQELHFSVESLSICEMGEIKRIEDILNVRTILPDTLYANSLAENL</sequence>
<protein>
    <recommendedName>
        <fullName evidence="2">Sporadic carbohydrate cluster protein, LIC12192 family</fullName>
    </recommendedName>
</protein>
<proteinExistence type="predicted"/>
<organism evidence="1">
    <name type="scientific">marine metagenome</name>
    <dbReference type="NCBI Taxonomy" id="408172"/>
    <lineage>
        <taxon>unclassified sequences</taxon>
        <taxon>metagenomes</taxon>
        <taxon>ecological metagenomes</taxon>
    </lineage>
</organism>
<dbReference type="EMBL" id="UINC01220255">
    <property type="protein sequence ID" value="SVE48088.1"/>
    <property type="molecule type" value="Genomic_DNA"/>
</dbReference>
<dbReference type="NCBIfam" id="TIGR04323">
    <property type="entry name" value="SpoChoClust_1"/>
    <property type="match status" value="1"/>
</dbReference>
<gene>
    <name evidence="1" type="ORF">METZ01_LOCUS500942</name>
</gene>
<accession>A0A383DW76</accession>